<evidence type="ECO:0000256" key="7">
    <source>
        <dbReference type="ARBA" id="ARBA00022989"/>
    </source>
</evidence>
<feature type="transmembrane region" description="Helical" evidence="9">
    <location>
        <begin position="242"/>
        <end position="264"/>
    </location>
</feature>
<keyword evidence="13" id="KW-1185">Reference proteome</keyword>
<dbReference type="GO" id="GO:0005886">
    <property type="term" value="C:plasma membrane"/>
    <property type="evidence" value="ECO:0007669"/>
    <property type="project" value="UniProtKB-SubCell"/>
</dbReference>
<dbReference type="InterPro" id="IPR036640">
    <property type="entry name" value="ABC1_TM_sf"/>
</dbReference>
<name>A0A0C1ULZ4_9CLOT</name>
<dbReference type="InterPro" id="IPR017871">
    <property type="entry name" value="ABC_transporter-like_CS"/>
</dbReference>
<dbReference type="InterPro" id="IPR039421">
    <property type="entry name" value="Type_1_exporter"/>
</dbReference>
<dbReference type="RefSeq" id="WP_039630080.1">
    <property type="nucleotide sequence ID" value="NZ_AYSO01000011.1"/>
</dbReference>
<dbReference type="GO" id="GO:0016887">
    <property type="term" value="F:ATP hydrolysis activity"/>
    <property type="evidence" value="ECO:0007669"/>
    <property type="project" value="InterPro"/>
</dbReference>
<dbReference type="SMART" id="SM00382">
    <property type="entry name" value="AAA"/>
    <property type="match status" value="1"/>
</dbReference>
<evidence type="ECO:0000259" key="11">
    <source>
        <dbReference type="PROSITE" id="PS50929"/>
    </source>
</evidence>
<dbReference type="GO" id="GO:0140359">
    <property type="term" value="F:ABC-type transporter activity"/>
    <property type="evidence" value="ECO:0007669"/>
    <property type="project" value="InterPro"/>
</dbReference>
<keyword evidence="3" id="KW-1003">Cell membrane</keyword>
<dbReference type="Gene3D" id="3.40.50.300">
    <property type="entry name" value="P-loop containing nucleotide triphosphate hydrolases"/>
    <property type="match status" value="1"/>
</dbReference>
<evidence type="ECO:0000256" key="9">
    <source>
        <dbReference type="SAM" id="Phobius"/>
    </source>
</evidence>
<dbReference type="Proteomes" id="UP000031366">
    <property type="component" value="Unassembled WGS sequence"/>
</dbReference>
<reference evidence="12 13" key="1">
    <citation type="journal article" date="2015" name="Infect. Genet. Evol.">
        <title>Genomic sequences of six botulinum neurotoxin-producing strains representing three clostridial species illustrate the mobility and diversity of botulinum neurotoxin genes.</title>
        <authorList>
            <person name="Smith T.J."/>
            <person name="Hill K.K."/>
            <person name="Xie G."/>
            <person name="Foley B.T."/>
            <person name="Williamson C.H."/>
            <person name="Foster J.T."/>
            <person name="Johnson S.L."/>
            <person name="Chertkov O."/>
            <person name="Teshima H."/>
            <person name="Gibbons H.S."/>
            <person name="Johnsky L.A."/>
            <person name="Karavis M.A."/>
            <person name="Smith L.A."/>
        </authorList>
    </citation>
    <scope>NUCLEOTIDE SEQUENCE [LARGE SCALE GENOMIC DNA]</scope>
    <source>
        <strain evidence="12 13">CDC 2741</strain>
    </source>
</reference>
<feature type="transmembrane region" description="Helical" evidence="9">
    <location>
        <begin position="270"/>
        <end position="292"/>
    </location>
</feature>
<dbReference type="PROSITE" id="PS00211">
    <property type="entry name" value="ABC_TRANSPORTER_1"/>
    <property type="match status" value="1"/>
</dbReference>
<keyword evidence="4 9" id="KW-0812">Transmembrane</keyword>
<keyword evidence="6" id="KW-0067">ATP-binding</keyword>
<evidence type="ECO:0000256" key="2">
    <source>
        <dbReference type="ARBA" id="ARBA00022448"/>
    </source>
</evidence>
<dbReference type="PROSITE" id="PS50929">
    <property type="entry name" value="ABC_TM1F"/>
    <property type="match status" value="1"/>
</dbReference>
<keyword evidence="7 9" id="KW-1133">Transmembrane helix</keyword>
<evidence type="ECO:0000313" key="13">
    <source>
        <dbReference type="Proteomes" id="UP000031366"/>
    </source>
</evidence>
<comment type="subcellular location">
    <subcellularLocation>
        <location evidence="1">Cell membrane</location>
        <topology evidence="1">Multi-pass membrane protein</topology>
    </subcellularLocation>
</comment>
<dbReference type="EMBL" id="AYSO01000011">
    <property type="protein sequence ID" value="KIE48250.1"/>
    <property type="molecule type" value="Genomic_DNA"/>
</dbReference>
<sequence>MNTYKRLFKYVPEKMNYLRLSVVFSIITTVLTIVPYYYLWNFLREFFAVESLGNAMDYAVTVVALLIVYVVVYLAALWMSHLLGFRLETNLRKAGAGYLMNASWSFFDMNSSGRIRKIIDDNASRTHMVVAHLIPDTTVAILVPILMFITLIAIDYKLVILLLIISILGALQFKGMYGNPEFIKHYTTALEKMNAESVEYVRGIQVLKVFNGTVYTLKSLYNSITDYAEFALSYSMSCRFSYVSFQTLFNLCITFTIPFGIFFINRGANAMTILAEIIFFAAFVSILFASLMKVMYAGMYNMQAKDVVDKLEEMFDEMNKKKIEHGSIEEFKNFNIEFKNVSFKYEENYVLENLNLKLEEGKTYALVGSSGSGKSTIAKLISGFYKIDGGEVLIGGENITDYSEKAICENITNVFQNAQLFKMSIYENVRIGDQNASYEEVMEALKLANCNDILNKFETRENTIIGSEGVHLSGGEKQRIAIARAILKDANIIILDEASAAADPENEYEIQRAFSNLMKGKTVIMIVHRLSSIKNVDEILVLDNGKIVERGNDKELMGIDSRYRYLQGLFSKANEWRVYDEMASR</sequence>
<evidence type="ECO:0000256" key="8">
    <source>
        <dbReference type="ARBA" id="ARBA00023136"/>
    </source>
</evidence>
<dbReference type="OrthoDB" id="9762778at2"/>
<dbReference type="GO" id="GO:0034040">
    <property type="term" value="F:ATPase-coupled lipid transmembrane transporter activity"/>
    <property type="evidence" value="ECO:0007669"/>
    <property type="project" value="TreeGrafter"/>
</dbReference>
<organism evidence="12 13">
    <name type="scientific">Clostridium argentinense CDC 2741</name>
    <dbReference type="NCBI Taxonomy" id="1418104"/>
    <lineage>
        <taxon>Bacteria</taxon>
        <taxon>Bacillati</taxon>
        <taxon>Bacillota</taxon>
        <taxon>Clostridia</taxon>
        <taxon>Eubacteriales</taxon>
        <taxon>Clostridiaceae</taxon>
        <taxon>Clostridium</taxon>
    </lineage>
</organism>
<accession>A0A0C1ULZ4</accession>
<evidence type="ECO:0000313" key="12">
    <source>
        <dbReference type="EMBL" id="KIE48250.1"/>
    </source>
</evidence>
<evidence type="ECO:0000259" key="10">
    <source>
        <dbReference type="PROSITE" id="PS50893"/>
    </source>
</evidence>
<comment type="caution">
    <text evidence="12">The sequence shown here is derived from an EMBL/GenBank/DDBJ whole genome shotgun (WGS) entry which is preliminary data.</text>
</comment>
<dbReference type="Gene3D" id="1.20.1560.10">
    <property type="entry name" value="ABC transporter type 1, transmembrane domain"/>
    <property type="match status" value="1"/>
</dbReference>
<dbReference type="InterPro" id="IPR003593">
    <property type="entry name" value="AAA+_ATPase"/>
</dbReference>
<feature type="transmembrane region" description="Helical" evidence="9">
    <location>
        <begin position="20"/>
        <end position="38"/>
    </location>
</feature>
<keyword evidence="8 9" id="KW-0472">Membrane</keyword>
<evidence type="ECO:0000256" key="3">
    <source>
        <dbReference type="ARBA" id="ARBA00022475"/>
    </source>
</evidence>
<dbReference type="Pfam" id="PF00005">
    <property type="entry name" value="ABC_tran"/>
    <property type="match status" value="1"/>
</dbReference>
<evidence type="ECO:0000256" key="1">
    <source>
        <dbReference type="ARBA" id="ARBA00004651"/>
    </source>
</evidence>
<dbReference type="SUPFAM" id="SSF52540">
    <property type="entry name" value="P-loop containing nucleoside triphosphate hydrolases"/>
    <property type="match status" value="1"/>
</dbReference>
<dbReference type="PANTHER" id="PTHR24221">
    <property type="entry name" value="ATP-BINDING CASSETTE SUB-FAMILY B"/>
    <property type="match status" value="1"/>
</dbReference>
<proteinExistence type="predicted"/>
<dbReference type="GO" id="GO:0005524">
    <property type="term" value="F:ATP binding"/>
    <property type="evidence" value="ECO:0007669"/>
    <property type="project" value="UniProtKB-KW"/>
</dbReference>
<dbReference type="AlphaFoldDB" id="A0A0C1ULZ4"/>
<feature type="domain" description="ABC transmembrane type-1" evidence="11">
    <location>
        <begin position="20"/>
        <end position="295"/>
    </location>
</feature>
<dbReference type="PANTHER" id="PTHR24221:SF397">
    <property type="entry name" value="ABC TRANSPORTER, ATP-BINDING TRANSMEMBRANE PROTEIN"/>
    <property type="match status" value="1"/>
</dbReference>
<keyword evidence="5" id="KW-0547">Nucleotide-binding</keyword>
<dbReference type="FunFam" id="3.40.50.300:FF:000221">
    <property type="entry name" value="Multidrug ABC transporter ATP-binding protein"/>
    <property type="match status" value="1"/>
</dbReference>
<evidence type="ECO:0000256" key="5">
    <source>
        <dbReference type="ARBA" id="ARBA00022741"/>
    </source>
</evidence>
<dbReference type="Pfam" id="PF00664">
    <property type="entry name" value="ABC_membrane"/>
    <property type="match status" value="1"/>
</dbReference>
<dbReference type="STRING" id="29341.RSJ17_09990"/>
<protein>
    <submittedName>
        <fullName evidence="12">ABC transporter family protein</fullName>
    </submittedName>
</protein>
<dbReference type="InterPro" id="IPR011527">
    <property type="entry name" value="ABC1_TM_dom"/>
</dbReference>
<keyword evidence="2" id="KW-0813">Transport</keyword>
<feature type="transmembrane region" description="Helical" evidence="9">
    <location>
        <begin position="58"/>
        <end position="83"/>
    </location>
</feature>
<feature type="domain" description="ABC transporter" evidence="10">
    <location>
        <begin position="336"/>
        <end position="569"/>
    </location>
</feature>
<evidence type="ECO:0000256" key="6">
    <source>
        <dbReference type="ARBA" id="ARBA00022840"/>
    </source>
</evidence>
<dbReference type="PROSITE" id="PS50893">
    <property type="entry name" value="ABC_TRANSPORTER_2"/>
    <property type="match status" value="1"/>
</dbReference>
<dbReference type="SUPFAM" id="SSF90123">
    <property type="entry name" value="ABC transporter transmembrane region"/>
    <property type="match status" value="1"/>
</dbReference>
<evidence type="ECO:0000256" key="4">
    <source>
        <dbReference type="ARBA" id="ARBA00022692"/>
    </source>
</evidence>
<gene>
    <name evidence="12" type="ORF">U732_4032</name>
</gene>
<dbReference type="InterPro" id="IPR027417">
    <property type="entry name" value="P-loop_NTPase"/>
</dbReference>
<dbReference type="InterPro" id="IPR003439">
    <property type="entry name" value="ABC_transporter-like_ATP-bd"/>
</dbReference>